<dbReference type="NCBIfam" id="NF005566">
    <property type="entry name" value="PRK07236.1"/>
    <property type="match status" value="1"/>
</dbReference>
<dbReference type="SUPFAM" id="SSF54373">
    <property type="entry name" value="FAD-linked reductases, C-terminal domain"/>
    <property type="match status" value="1"/>
</dbReference>
<dbReference type="InterPro" id="IPR053212">
    <property type="entry name" value="DHP_3-monooxygenase"/>
</dbReference>
<dbReference type="EMBL" id="JAIMBW010000001">
    <property type="protein sequence ID" value="MBY4892797.1"/>
    <property type="molecule type" value="Genomic_DNA"/>
</dbReference>
<dbReference type="PANTHER" id="PTHR47469">
    <property type="entry name" value="MONOOXYGENASE-LIKE"/>
    <property type="match status" value="1"/>
</dbReference>
<evidence type="ECO:0000313" key="3">
    <source>
        <dbReference type="EMBL" id="QXL89523.1"/>
    </source>
</evidence>
<dbReference type="Proteomes" id="UP000693972">
    <property type="component" value="Unassembled WGS sequence"/>
</dbReference>
<dbReference type="PRINTS" id="PR00420">
    <property type="entry name" value="RNGMNOXGNASE"/>
</dbReference>
<dbReference type="Pfam" id="PF22607">
    <property type="entry name" value="FAD_binding-like"/>
    <property type="match status" value="1"/>
</dbReference>
<evidence type="ECO:0000313" key="2">
    <source>
        <dbReference type="EMBL" id="MBY4892797.1"/>
    </source>
</evidence>
<keyword evidence="4" id="KW-1185">Reference proteome</keyword>
<accession>A0A975TXH3</accession>
<feature type="domain" description="2,6-dihydroxypyridine 3-monooxygenase substrate binding" evidence="1">
    <location>
        <begin position="163"/>
        <end position="290"/>
    </location>
</feature>
<dbReference type="AlphaFoldDB" id="A0A975TXH3"/>
<protein>
    <submittedName>
        <fullName evidence="3">FAD binding domain-containing protein</fullName>
    </submittedName>
</protein>
<dbReference type="Gene3D" id="3.50.50.60">
    <property type="entry name" value="FAD/NAD(P)-binding domain"/>
    <property type="match status" value="2"/>
</dbReference>
<dbReference type="EMBL" id="CP078073">
    <property type="protein sequence ID" value="QXL89523.1"/>
    <property type="molecule type" value="Genomic_DNA"/>
</dbReference>
<dbReference type="InterPro" id="IPR054707">
    <property type="entry name" value="DhpH_subs-bd"/>
</dbReference>
<dbReference type="RefSeq" id="WP_257892557.1">
    <property type="nucleotide sequence ID" value="NZ_JAIMBW010000001.1"/>
</dbReference>
<name>A0A975TXH3_9RHOB</name>
<dbReference type="PANTHER" id="PTHR47469:SF2">
    <property type="entry name" value="OS06G0597600 PROTEIN"/>
    <property type="match status" value="1"/>
</dbReference>
<proteinExistence type="predicted"/>
<dbReference type="SUPFAM" id="SSF51905">
    <property type="entry name" value="FAD/NAD(P)-binding domain"/>
    <property type="match status" value="1"/>
</dbReference>
<dbReference type="InterPro" id="IPR036188">
    <property type="entry name" value="FAD/NAD-bd_sf"/>
</dbReference>
<evidence type="ECO:0000259" key="1">
    <source>
        <dbReference type="Pfam" id="PF22607"/>
    </source>
</evidence>
<reference evidence="3 4" key="1">
    <citation type="submission" date="2021-07" db="EMBL/GenBank/DDBJ databases">
        <title>Karlodiniumbacter phycospheric gen. nov., sp. nov., a phycosphere bacterium isolated from karlodinium veneficum.</title>
        <authorList>
            <person name="Peng Y."/>
            <person name="Jiang L."/>
            <person name="Lee J."/>
        </authorList>
    </citation>
    <scope>NUCLEOTIDE SEQUENCE</scope>
    <source>
        <strain evidence="3 4">N5</strain>
    </source>
</reference>
<organism evidence="3">
    <name type="scientific">Gymnodinialimonas phycosphaerae</name>
    <dbReference type="NCBI Taxonomy" id="2841589"/>
    <lineage>
        <taxon>Bacteria</taxon>
        <taxon>Pseudomonadati</taxon>
        <taxon>Pseudomonadota</taxon>
        <taxon>Alphaproteobacteria</taxon>
        <taxon>Rhodobacterales</taxon>
        <taxon>Paracoccaceae</taxon>
        <taxon>Gymnodinialimonas</taxon>
    </lineage>
</organism>
<evidence type="ECO:0000313" key="4">
    <source>
        <dbReference type="Proteomes" id="UP000693972"/>
    </source>
</evidence>
<sequence>MTGTAAVIGGSIGGLFAAAALRKAGWQVQVHERVGVPLSGRGAGIVTHPQLLHALAEVGADTSDLGVQVHDRVVFDRDGARVTTLPYPQIVTSWDRMYQTLRRLIPDDAYHLGEMLASYTEDADGVTLHFESGAEARVDLLVGADGFRSAVRARLLPDVQPAYSGYVVWRALAQEADLSPEMRDRIFDVFGMFMPQGTQIVGYPIAGENNDLRPGHRRYNFVWYFPVSQDGLTDMLTDASGQTHAISIPPPLVRDDVLAQLEETAARVLPDVFQHVLAKSERPFFTPIYDHLSPTFAKGRVALSGDAACVARPHVGMGVTKAAQDALALARHLAGDVSAGLQAYSAERVPLSRAAYERSQMLGRHMMQVPMQGDPMDGRHNPNMDEIIRLTAVADF</sequence>
<gene>
    <name evidence="2" type="ORF">KUL25_08475</name>
    <name evidence="3" type="ORF">KUL25_08480</name>
</gene>